<dbReference type="GO" id="GO:0006508">
    <property type="term" value="P:proteolysis"/>
    <property type="evidence" value="ECO:0007669"/>
    <property type="project" value="UniProtKB-KW"/>
</dbReference>
<dbReference type="InterPro" id="IPR037045">
    <property type="entry name" value="S8pro/Inhibitor_I9_sf"/>
</dbReference>
<evidence type="ECO:0000256" key="6">
    <source>
        <dbReference type="SAM" id="SignalP"/>
    </source>
</evidence>
<dbReference type="InterPro" id="IPR023828">
    <property type="entry name" value="Peptidase_S8_Ser-AS"/>
</dbReference>
<evidence type="ECO:0000259" key="8">
    <source>
        <dbReference type="Pfam" id="PF05922"/>
    </source>
</evidence>
<dbReference type="PANTHER" id="PTHR10795">
    <property type="entry name" value="PROPROTEIN CONVERTASE SUBTILISIN/KEXIN"/>
    <property type="match status" value="1"/>
</dbReference>
<keyword evidence="5" id="KW-0720">Serine protease</keyword>
<dbReference type="AlphaFoldDB" id="A0AAQ3JTS2"/>
<evidence type="ECO:0000256" key="2">
    <source>
        <dbReference type="ARBA" id="ARBA00022670"/>
    </source>
</evidence>
<evidence type="ECO:0000256" key="5">
    <source>
        <dbReference type="ARBA" id="ARBA00022825"/>
    </source>
</evidence>
<dbReference type="InterPro" id="IPR010259">
    <property type="entry name" value="S8pro/Inhibitor_I9"/>
</dbReference>
<dbReference type="InterPro" id="IPR000209">
    <property type="entry name" value="Peptidase_S8/S53_dom"/>
</dbReference>
<reference evidence="10 11" key="1">
    <citation type="submission" date="2023-10" db="EMBL/GenBank/DDBJ databases">
        <title>Chromosome-scale genome assembly provides insights into flower coloration mechanisms of Canna indica.</title>
        <authorList>
            <person name="Li C."/>
        </authorList>
    </citation>
    <scope>NUCLEOTIDE SEQUENCE [LARGE SCALE GENOMIC DNA]</scope>
    <source>
        <tissue evidence="10">Flower</tissue>
    </source>
</reference>
<keyword evidence="11" id="KW-1185">Reference proteome</keyword>
<sequence>MAKILQFLFFVLASLSFCVTSNQVAEPYVVYMGSTLQGGDHETLQTTHLQMLSSVIPSGEEERVSLMQSYHYAFKGFSARLTETEAALLSGYDEVVSVFPDQMLQLHTTRSWDFLDVESDIGSHRLRHKASNDVIIGIIDSGIWPESPSFNDARMGHIPSRWKGTCMEGFDFKKSNCNSIDRTFRSTIILGNGNMLKGCAINFSNLSRSESYPLVFGRDVASESTPVLEARKPTAVILPSEDVKEFKPAPAVAEFSSRGPGELTEGILKPDLMAPGVNILVAAIPDASIVPQGKKPSNFIVMSGTSMACPHVVGASAFVKSAHPWWSLSMIRSALMTTATTTNNLGEPLTSNSGATASFHEMGAGEISPLRALSPGLVFETTVQDYLYFLCHYGYKNQVIRSISGTNFTCRYSSPDLISSINYPSISIAKLERKHTTRAIRRTLTNVGPPNSTYNVTVDAPNGIKVNVWPDRLAFTKRLMKATYQIIFDAGSASKGYGYGSITWSDGAHTVRTVFAVNVV</sequence>
<dbReference type="EMBL" id="CP136890">
    <property type="protein sequence ID" value="WOK94661.1"/>
    <property type="molecule type" value="Genomic_DNA"/>
</dbReference>
<feature type="chain" id="PRO_5042850379" evidence="6">
    <location>
        <begin position="22"/>
        <end position="520"/>
    </location>
</feature>
<evidence type="ECO:0000259" key="7">
    <source>
        <dbReference type="Pfam" id="PF00082"/>
    </source>
</evidence>
<dbReference type="InterPro" id="IPR036852">
    <property type="entry name" value="Peptidase_S8/S53_dom_sf"/>
</dbReference>
<keyword evidence="3 6" id="KW-0732">Signal</keyword>
<dbReference type="GO" id="GO:0004252">
    <property type="term" value="F:serine-type endopeptidase activity"/>
    <property type="evidence" value="ECO:0007669"/>
    <property type="project" value="InterPro"/>
</dbReference>
<evidence type="ECO:0000313" key="10">
    <source>
        <dbReference type="EMBL" id="WOK94661.1"/>
    </source>
</evidence>
<dbReference type="Pfam" id="PF05922">
    <property type="entry name" value="Inhibitor_I9"/>
    <property type="match status" value="1"/>
</dbReference>
<dbReference type="InterPro" id="IPR041469">
    <property type="entry name" value="Subtilisin-like_FN3"/>
</dbReference>
<keyword evidence="2 10" id="KW-0645">Protease</keyword>
<organism evidence="10 11">
    <name type="scientific">Canna indica</name>
    <name type="common">Indian-shot</name>
    <dbReference type="NCBI Taxonomy" id="4628"/>
    <lineage>
        <taxon>Eukaryota</taxon>
        <taxon>Viridiplantae</taxon>
        <taxon>Streptophyta</taxon>
        <taxon>Embryophyta</taxon>
        <taxon>Tracheophyta</taxon>
        <taxon>Spermatophyta</taxon>
        <taxon>Magnoliopsida</taxon>
        <taxon>Liliopsida</taxon>
        <taxon>Zingiberales</taxon>
        <taxon>Cannaceae</taxon>
        <taxon>Canna</taxon>
    </lineage>
</organism>
<keyword evidence="4" id="KW-0378">Hydrolase</keyword>
<evidence type="ECO:0000256" key="4">
    <source>
        <dbReference type="ARBA" id="ARBA00022801"/>
    </source>
</evidence>
<dbReference type="InterPro" id="IPR045051">
    <property type="entry name" value="SBT"/>
</dbReference>
<dbReference type="Proteomes" id="UP001327560">
    <property type="component" value="Chromosome 1"/>
</dbReference>
<feature type="domain" description="Inhibitor I9" evidence="8">
    <location>
        <begin position="28"/>
        <end position="107"/>
    </location>
</feature>
<dbReference type="Gene3D" id="3.30.70.80">
    <property type="entry name" value="Peptidase S8 propeptide/proteinase inhibitor I9"/>
    <property type="match status" value="1"/>
</dbReference>
<evidence type="ECO:0000313" key="11">
    <source>
        <dbReference type="Proteomes" id="UP001327560"/>
    </source>
</evidence>
<dbReference type="Gene3D" id="2.60.40.2310">
    <property type="match status" value="1"/>
</dbReference>
<evidence type="ECO:0000259" key="9">
    <source>
        <dbReference type="Pfam" id="PF17766"/>
    </source>
</evidence>
<evidence type="ECO:0000256" key="1">
    <source>
        <dbReference type="ARBA" id="ARBA00011073"/>
    </source>
</evidence>
<dbReference type="InterPro" id="IPR015500">
    <property type="entry name" value="Peptidase_S8_subtilisin-rel"/>
</dbReference>
<dbReference type="Pfam" id="PF00082">
    <property type="entry name" value="Peptidase_S8"/>
    <property type="match status" value="1"/>
</dbReference>
<evidence type="ECO:0000256" key="3">
    <source>
        <dbReference type="ARBA" id="ARBA00022729"/>
    </source>
</evidence>
<name>A0AAQ3JTS2_9LILI</name>
<dbReference type="SUPFAM" id="SSF52743">
    <property type="entry name" value="Subtilisin-like"/>
    <property type="match status" value="2"/>
</dbReference>
<feature type="domain" description="Subtilisin-like protease fibronectin type-III" evidence="9">
    <location>
        <begin position="421"/>
        <end position="517"/>
    </location>
</feature>
<dbReference type="Pfam" id="PF17766">
    <property type="entry name" value="fn3_6"/>
    <property type="match status" value="1"/>
</dbReference>
<accession>A0AAQ3JTS2</accession>
<proteinExistence type="inferred from homology"/>
<comment type="similarity">
    <text evidence="1">Belongs to the peptidase S8 family.</text>
</comment>
<dbReference type="PRINTS" id="PR00723">
    <property type="entry name" value="SUBTILISIN"/>
</dbReference>
<protein>
    <submittedName>
        <fullName evidence="10">CO(2)-response secreted protease-like isoform X2</fullName>
    </submittedName>
</protein>
<dbReference type="PROSITE" id="PS00138">
    <property type="entry name" value="SUBTILASE_SER"/>
    <property type="match status" value="1"/>
</dbReference>
<dbReference type="Gene3D" id="3.40.50.200">
    <property type="entry name" value="Peptidase S8/S53 domain"/>
    <property type="match status" value="2"/>
</dbReference>
<feature type="signal peptide" evidence="6">
    <location>
        <begin position="1"/>
        <end position="21"/>
    </location>
</feature>
<feature type="domain" description="Peptidase S8/S53" evidence="7">
    <location>
        <begin position="247"/>
        <end position="351"/>
    </location>
</feature>
<gene>
    <name evidence="10" type="ORF">Cni_G03366</name>
</gene>